<dbReference type="RefSeq" id="WP_066772087.1">
    <property type="nucleotide sequence ID" value="NZ_BMIP01000008.1"/>
</dbReference>
<accession>A0A916Z717</accession>
<dbReference type="Proteomes" id="UP000612349">
    <property type="component" value="Unassembled WGS sequence"/>
</dbReference>
<dbReference type="PANTHER" id="PTHR43194:SF2">
    <property type="entry name" value="PEROXISOMAL MEMBRANE PROTEIN LPX1"/>
    <property type="match status" value="1"/>
</dbReference>
<dbReference type="Pfam" id="PF00561">
    <property type="entry name" value="Abhydrolase_1"/>
    <property type="match status" value="1"/>
</dbReference>
<sequence>MTDYREHRFRSADGGLELFARDYPGANGSSPTLLLMHALTRNSADFEPMIDWLAGTYRLVVPDVRGRGLSGRDPEPMNYRPDVYAADMFALMDDLGIKSAGLIGTSMGGLIAMAMTAIAEGGEFGQRIGPVVLNDVGAHIEPDALERIGSYVGKSKGFAGWDEAAATVRRINGPVFPDFTDKDWMDFARRTCQETGDGVAYAYDPAIAVPFAGESEKVDLWPIWQAMGTRPVLVVRGEMSDLLSAETVAEMGRCHEGPFAHVDVPQRGHTPLLDEPAARAAIETFLKEHYPA</sequence>
<evidence type="ECO:0000313" key="2">
    <source>
        <dbReference type="EMBL" id="GGD79674.1"/>
    </source>
</evidence>
<feature type="domain" description="AB hydrolase-1" evidence="1">
    <location>
        <begin position="31"/>
        <end position="164"/>
    </location>
</feature>
<dbReference type="PRINTS" id="PR00111">
    <property type="entry name" value="ABHYDROLASE"/>
</dbReference>
<dbReference type="InterPro" id="IPR000073">
    <property type="entry name" value="AB_hydrolase_1"/>
</dbReference>
<dbReference type="AlphaFoldDB" id="A0A916Z717"/>
<gene>
    <name evidence="2" type="ORF">GCM10010990_31980</name>
</gene>
<dbReference type="GO" id="GO:0016787">
    <property type="term" value="F:hydrolase activity"/>
    <property type="evidence" value="ECO:0007669"/>
    <property type="project" value="UniProtKB-KW"/>
</dbReference>
<dbReference type="PANTHER" id="PTHR43194">
    <property type="entry name" value="HYDROLASE ALPHA/BETA FOLD FAMILY"/>
    <property type="match status" value="1"/>
</dbReference>
<keyword evidence="3" id="KW-1185">Reference proteome</keyword>
<reference evidence="2" key="2">
    <citation type="submission" date="2020-09" db="EMBL/GenBank/DDBJ databases">
        <authorList>
            <person name="Sun Q."/>
            <person name="Zhou Y."/>
        </authorList>
    </citation>
    <scope>NUCLEOTIDE SEQUENCE</scope>
    <source>
        <strain evidence="2">CGMCC 1.15360</strain>
    </source>
</reference>
<name>A0A916Z717_9SPHN</name>
<comment type="caution">
    <text evidence="2">The sequence shown here is derived from an EMBL/GenBank/DDBJ whole genome shotgun (WGS) entry which is preliminary data.</text>
</comment>
<dbReference type="InterPro" id="IPR050228">
    <property type="entry name" value="Carboxylesterase_BioH"/>
</dbReference>
<proteinExistence type="predicted"/>
<organism evidence="2 3">
    <name type="scientific">Croceicoccus mobilis</name>
    <dbReference type="NCBI Taxonomy" id="1703339"/>
    <lineage>
        <taxon>Bacteria</taxon>
        <taxon>Pseudomonadati</taxon>
        <taxon>Pseudomonadota</taxon>
        <taxon>Alphaproteobacteria</taxon>
        <taxon>Sphingomonadales</taxon>
        <taxon>Erythrobacteraceae</taxon>
        <taxon>Croceicoccus</taxon>
    </lineage>
</organism>
<dbReference type="SUPFAM" id="SSF53474">
    <property type="entry name" value="alpha/beta-Hydrolases"/>
    <property type="match status" value="1"/>
</dbReference>
<dbReference type="Gene3D" id="3.40.50.1820">
    <property type="entry name" value="alpha/beta hydrolase"/>
    <property type="match status" value="1"/>
</dbReference>
<dbReference type="InterPro" id="IPR029058">
    <property type="entry name" value="AB_hydrolase_fold"/>
</dbReference>
<evidence type="ECO:0000313" key="3">
    <source>
        <dbReference type="Proteomes" id="UP000612349"/>
    </source>
</evidence>
<protein>
    <submittedName>
        <fullName evidence="2">Alpha/beta hydrolase</fullName>
    </submittedName>
</protein>
<keyword evidence="2" id="KW-0378">Hydrolase</keyword>
<reference evidence="2" key="1">
    <citation type="journal article" date="2014" name="Int. J. Syst. Evol. Microbiol.">
        <title>Complete genome sequence of Corynebacterium casei LMG S-19264T (=DSM 44701T), isolated from a smear-ripened cheese.</title>
        <authorList>
            <consortium name="US DOE Joint Genome Institute (JGI-PGF)"/>
            <person name="Walter F."/>
            <person name="Albersmeier A."/>
            <person name="Kalinowski J."/>
            <person name="Ruckert C."/>
        </authorList>
    </citation>
    <scope>NUCLEOTIDE SEQUENCE</scope>
    <source>
        <strain evidence="2">CGMCC 1.15360</strain>
    </source>
</reference>
<dbReference type="EMBL" id="BMIP01000008">
    <property type="protein sequence ID" value="GGD79674.1"/>
    <property type="molecule type" value="Genomic_DNA"/>
</dbReference>
<evidence type="ECO:0000259" key="1">
    <source>
        <dbReference type="Pfam" id="PF00561"/>
    </source>
</evidence>
<dbReference type="OrthoDB" id="9791366at2"/>